<accession>A0ABW3N7K6</accession>
<keyword evidence="1" id="KW-0812">Transmembrane</keyword>
<feature type="transmembrane region" description="Helical" evidence="1">
    <location>
        <begin position="36"/>
        <end position="56"/>
    </location>
</feature>
<organism evidence="2 3">
    <name type="scientific">Winogradskyella litorisediminis</name>
    <dbReference type="NCBI Taxonomy" id="1156618"/>
    <lineage>
        <taxon>Bacteria</taxon>
        <taxon>Pseudomonadati</taxon>
        <taxon>Bacteroidota</taxon>
        <taxon>Flavobacteriia</taxon>
        <taxon>Flavobacteriales</taxon>
        <taxon>Flavobacteriaceae</taxon>
        <taxon>Winogradskyella</taxon>
    </lineage>
</organism>
<name>A0ABW3N7K6_9FLAO</name>
<sequence>MKTYLIKKYDTLSVLISAICMSGLLLILRVKLNKSFFYLFLVWNIVLAIVPYAITMYLSSVKLNRFKLGLWFCVWVLFLPNAPYIITDLLHLLVSNSYMLWLDILVILAFAGTGLLLFFLSLNDMRLLLNLHFKKLQTKYLMTAIVFLCAFGVYLGRYLRYNSWEILSKPQRLFSDILEMISNPFNNSEVWLFTFGFGIFLYVGFRIFRKLYSFPST</sequence>
<dbReference type="EMBL" id="JBHTJL010000009">
    <property type="protein sequence ID" value="MFD1063328.1"/>
    <property type="molecule type" value="Genomic_DNA"/>
</dbReference>
<proteinExistence type="predicted"/>
<dbReference type="Pfam" id="PF07099">
    <property type="entry name" value="DUF1361"/>
    <property type="match status" value="1"/>
</dbReference>
<feature type="transmembrane region" description="Helical" evidence="1">
    <location>
        <begin position="98"/>
        <end position="120"/>
    </location>
</feature>
<dbReference type="RefSeq" id="WP_386129985.1">
    <property type="nucleotide sequence ID" value="NZ_JBHTJL010000009.1"/>
</dbReference>
<keyword evidence="3" id="KW-1185">Reference proteome</keyword>
<gene>
    <name evidence="2" type="ORF">ACFQ1Q_08715</name>
</gene>
<feature type="transmembrane region" description="Helical" evidence="1">
    <location>
        <begin position="190"/>
        <end position="208"/>
    </location>
</feature>
<evidence type="ECO:0000256" key="1">
    <source>
        <dbReference type="SAM" id="Phobius"/>
    </source>
</evidence>
<feature type="transmembrane region" description="Helical" evidence="1">
    <location>
        <begin position="68"/>
        <end position="86"/>
    </location>
</feature>
<dbReference type="Proteomes" id="UP001597013">
    <property type="component" value="Unassembled WGS sequence"/>
</dbReference>
<evidence type="ECO:0000313" key="2">
    <source>
        <dbReference type="EMBL" id="MFD1063328.1"/>
    </source>
</evidence>
<reference evidence="3" key="1">
    <citation type="journal article" date="2019" name="Int. J. Syst. Evol. Microbiol.">
        <title>The Global Catalogue of Microorganisms (GCM) 10K type strain sequencing project: providing services to taxonomists for standard genome sequencing and annotation.</title>
        <authorList>
            <consortium name="The Broad Institute Genomics Platform"/>
            <consortium name="The Broad Institute Genome Sequencing Center for Infectious Disease"/>
            <person name="Wu L."/>
            <person name="Ma J."/>
        </authorList>
    </citation>
    <scope>NUCLEOTIDE SEQUENCE [LARGE SCALE GENOMIC DNA]</scope>
    <source>
        <strain evidence="3">CCUG 62215</strain>
    </source>
</reference>
<keyword evidence="1" id="KW-1133">Transmembrane helix</keyword>
<protein>
    <submittedName>
        <fullName evidence="2">DUF1361 domain-containing protein</fullName>
    </submittedName>
</protein>
<keyword evidence="1" id="KW-0472">Membrane</keyword>
<dbReference type="InterPro" id="IPR009793">
    <property type="entry name" value="DUF1361"/>
</dbReference>
<comment type="caution">
    <text evidence="2">The sequence shown here is derived from an EMBL/GenBank/DDBJ whole genome shotgun (WGS) entry which is preliminary data.</text>
</comment>
<feature type="transmembrane region" description="Helical" evidence="1">
    <location>
        <begin position="12"/>
        <end position="30"/>
    </location>
</feature>
<evidence type="ECO:0000313" key="3">
    <source>
        <dbReference type="Proteomes" id="UP001597013"/>
    </source>
</evidence>
<feature type="transmembrane region" description="Helical" evidence="1">
    <location>
        <begin position="140"/>
        <end position="159"/>
    </location>
</feature>